<dbReference type="HOGENOM" id="CLU_762002_0_0_1"/>
<dbReference type="EnsemblMetazoa" id="ADAC005005-RA">
    <property type="protein sequence ID" value="ADAC005005-PA"/>
    <property type="gene ID" value="ADAC005005"/>
</dbReference>
<reference evidence="2" key="2">
    <citation type="submission" date="2010-05" db="EMBL/GenBank/DDBJ databases">
        <authorList>
            <person name="Almeida L.G."/>
            <person name="Nicolas M.F."/>
            <person name="Souza R.C."/>
            <person name="Vasconcelos A.T.R."/>
        </authorList>
    </citation>
    <scope>NUCLEOTIDE SEQUENCE</scope>
</reference>
<proteinExistence type="predicted"/>
<gene>
    <name evidence="2" type="ORF">AND_005005</name>
</gene>
<name>W5JK67_ANODA</name>
<evidence type="ECO:0000313" key="3">
    <source>
        <dbReference type="EnsemblMetazoa" id="ADAC005005-PA"/>
    </source>
</evidence>
<evidence type="ECO:0000313" key="2">
    <source>
        <dbReference type="EMBL" id="ETN63285.1"/>
    </source>
</evidence>
<dbReference type="OMA" id="TADDNTF"/>
<reference evidence="3" key="4">
    <citation type="submission" date="2015-06" db="UniProtKB">
        <authorList>
            <consortium name="EnsemblMetazoa"/>
        </authorList>
    </citation>
    <scope>IDENTIFICATION</scope>
</reference>
<dbReference type="STRING" id="43151.W5JK67"/>
<accession>W5JK67</accession>
<dbReference type="VEuPathDB" id="VectorBase:ADAC005005"/>
<dbReference type="EMBL" id="ADMH02001268">
    <property type="protein sequence ID" value="ETN63285.1"/>
    <property type="molecule type" value="Genomic_DNA"/>
</dbReference>
<dbReference type="AlphaFoldDB" id="W5JK67"/>
<dbReference type="Proteomes" id="UP000000673">
    <property type="component" value="Unassembled WGS sequence"/>
</dbReference>
<evidence type="ECO:0000256" key="1">
    <source>
        <dbReference type="SAM" id="MobiDB-lite"/>
    </source>
</evidence>
<dbReference type="VEuPathDB" id="VectorBase:ADAR2_009711"/>
<protein>
    <submittedName>
        <fullName evidence="2 3">Uncharacterized protein</fullName>
    </submittedName>
</protein>
<organism evidence="2">
    <name type="scientific">Anopheles darlingi</name>
    <name type="common">Mosquito</name>
    <dbReference type="NCBI Taxonomy" id="43151"/>
    <lineage>
        <taxon>Eukaryota</taxon>
        <taxon>Metazoa</taxon>
        <taxon>Ecdysozoa</taxon>
        <taxon>Arthropoda</taxon>
        <taxon>Hexapoda</taxon>
        <taxon>Insecta</taxon>
        <taxon>Pterygota</taxon>
        <taxon>Neoptera</taxon>
        <taxon>Endopterygota</taxon>
        <taxon>Diptera</taxon>
        <taxon>Nematocera</taxon>
        <taxon>Culicoidea</taxon>
        <taxon>Culicidae</taxon>
        <taxon>Anophelinae</taxon>
        <taxon>Anopheles</taxon>
    </lineage>
</organism>
<reference evidence="2 4" key="1">
    <citation type="journal article" date="2010" name="BMC Genomics">
        <title>Combination of measures distinguishes pre-miRNAs from other stem-loops in the genome of the newly sequenced Anopheles darlingi.</title>
        <authorList>
            <person name="Mendes N.D."/>
            <person name="Freitas A.T."/>
            <person name="Vasconcelos A.T."/>
            <person name="Sagot M.F."/>
        </authorList>
    </citation>
    <scope>NUCLEOTIDE SEQUENCE</scope>
</reference>
<evidence type="ECO:0000313" key="4">
    <source>
        <dbReference type="Proteomes" id="UP000000673"/>
    </source>
</evidence>
<keyword evidence="4" id="KW-1185">Reference proteome</keyword>
<feature type="region of interest" description="Disordered" evidence="1">
    <location>
        <begin position="218"/>
        <end position="239"/>
    </location>
</feature>
<reference evidence="2" key="3">
    <citation type="journal article" date="2013" name="Nucleic Acids Res.">
        <title>The genome of Anopheles darlingi, the main neotropical malaria vector.</title>
        <authorList>
            <person name="Marinotti O."/>
            <person name="Cerqueira G.C."/>
            <person name="de Almeida L.G."/>
            <person name="Ferro M.I."/>
            <person name="Loreto E.L."/>
            <person name="Zaha A."/>
            <person name="Teixeira S.M."/>
            <person name="Wespiser A.R."/>
            <person name="Almeida E Silva A."/>
            <person name="Schlindwein A.D."/>
            <person name="Pacheco A.C."/>
            <person name="Silva A.L."/>
            <person name="Graveley B.R."/>
            <person name="Walenz B.P."/>
            <person name="Lima Bde A."/>
            <person name="Ribeiro C.A."/>
            <person name="Nunes-Silva C.G."/>
            <person name="de Carvalho C.R."/>
            <person name="Soares C.M."/>
            <person name="de Menezes C.B."/>
            <person name="Matiolli C."/>
            <person name="Caffrey D."/>
            <person name="Araujo D.A."/>
            <person name="de Oliveira D.M."/>
            <person name="Golenbock D."/>
            <person name="Grisard E.C."/>
            <person name="Fantinatti-Garboggini F."/>
            <person name="de Carvalho F.M."/>
            <person name="Barcellos F.G."/>
            <person name="Prosdocimi F."/>
            <person name="May G."/>
            <person name="Azevedo Junior G.M."/>
            <person name="Guimaraes G.M."/>
            <person name="Goldman G.H."/>
            <person name="Padilha I.Q."/>
            <person name="Batista Jda S."/>
            <person name="Ferro J.A."/>
            <person name="Ribeiro J.M."/>
            <person name="Fietto J.L."/>
            <person name="Dabbas K.M."/>
            <person name="Cerdeira L."/>
            <person name="Agnez-Lima L.F."/>
            <person name="Brocchi M."/>
            <person name="de Carvalho M.O."/>
            <person name="Teixeira Mde M."/>
            <person name="Diniz Maia Mde M."/>
            <person name="Goldman M.H."/>
            <person name="Cruz Schneider M.P."/>
            <person name="Felipe M.S."/>
            <person name="Hungria M."/>
            <person name="Nicolas M.F."/>
            <person name="Pereira M."/>
            <person name="Montes M.A."/>
            <person name="Cantao M.E."/>
            <person name="Vincentz M."/>
            <person name="Rafael M.S."/>
            <person name="Silverman N."/>
            <person name="Stoco P.H."/>
            <person name="Souza R.C."/>
            <person name="Vicentini R."/>
            <person name="Gazzinelli R.T."/>
            <person name="Neves Rde O."/>
            <person name="Silva R."/>
            <person name="Astolfi-Filho S."/>
            <person name="Maciel T.E."/>
            <person name="Urmenyi T.P."/>
            <person name="Tadei W.P."/>
            <person name="Camargo E.P."/>
            <person name="de Vasconcelos A.T."/>
        </authorList>
    </citation>
    <scope>NUCLEOTIDE SEQUENCE</scope>
</reference>
<sequence length="411" mass="43802">MNLGERNFGSPETPVNAGDSERSGSRTLQNVGEPLGGTRPVSGSRASEKRARLSRSLTLPLFNIPGASAFSKPQPSESACFKASSNNFLYEAKLANSTTPISSSPKILLTADDNTFDYRRKSSGGSSIFAAGNSVVGPAEPHIYEFDEKRSSGDGSVVISITSPGMYPPIPTSKSFGLSSFNFVNFNNATNAGTPSTASSGGAYFGYTGNSCNLGSASSGGAGGKRGSDVSGTSPQLMSNSTNSAIYRLARIINQTTKTNSNCLQQTINDDSARRLSWERRDKTNKPIPRSSSIDSMVDAVWSEFPSSAPGSARNSVSTQLPSNLNIFLGSTRRESMLSPSSNRRTKQQRGVHAIAFALAITFDHSLLRDRSVEIDLSSGESEPKYWFGRMNSVAGRHRYPQPTGTVVDRG</sequence>
<dbReference type="eggNOG" id="ENOG502SGJM">
    <property type="taxonomic scope" value="Eukaryota"/>
</dbReference>
<feature type="region of interest" description="Disordered" evidence="1">
    <location>
        <begin position="1"/>
        <end position="50"/>
    </location>
</feature>